<dbReference type="Proteomes" id="UP000179072">
    <property type="component" value="Unassembled WGS sequence"/>
</dbReference>
<reference evidence="4 5" key="1">
    <citation type="journal article" date="2016" name="Nat. Commun.">
        <title>Thousands of microbial genomes shed light on interconnected biogeochemical processes in an aquifer system.</title>
        <authorList>
            <person name="Anantharaman K."/>
            <person name="Brown C.T."/>
            <person name="Hug L.A."/>
            <person name="Sharon I."/>
            <person name="Castelle C.J."/>
            <person name="Probst A.J."/>
            <person name="Thomas B.C."/>
            <person name="Singh A."/>
            <person name="Wilkins M.J."/>
            <person name="Karaoz U."/>
            <person name="Brodie E.L."/>
            <person name="Williams K.H."/>
            <person name="Hubbard S.S."/>
            <person name="Banfield J.F."/>
        </authorList>
    </citation>
    <scope>NUCLEOTIDE SEQUENCE [LARGE SCALE GENOMIC DNA]</scope>
</reference>
<accession>A0A1F7IME1</accession>
<feature type="domain" description="NodB homology" evidence="3">
    <location>
        <begin position="100"/>
        <end position="255"/>
    </location>
</feature>
<evidence type="ECO:0000313" key="4">
    <source>
        <dbReference type="EMBL" id="OGK44531.1"/>
    </source>
</evidence>
<keyword evidence="2" id="KW-0732">Signal</keyword>
<dbReference type="InterPro" id="IPR051398">
    <property type="entry name" value="Polysacch_Deacetylase"/>
</dbReference>
<dbReference type="Pfam" id="PF01522">
    <property type="entry name" value="Polysacc_deac_1"/>
    <property type="match status" value="1"/>
</dbReference>
<dbReference type="Gene3D" id="3.20.20.370">
    <property type="entry name" value="Glycoside hydrolase/deacetylase"/>
    <property type="match status" value="1"/>
</dbReference>
<dbReference type="AlphaFoldDB" id="A0A1F7IME1"/>
<comment type="caution">
    <text evidence="4">The sequence shown here is derived from an EMBL/GenBank/DDBJ whole genome shotgun (WGS) entry which is preliminary data.</text>
</comment>
<sequence length="255" mass="29097">MGGILGIKASHVSVDSQPLAKTSPTLPLTQIKNDFCLDVPVLFYHHIQPLDKADEFGERSLTVAPQNFQRHIAYLLNKGYTIVSLGELVAHLRNRLKMEKTVVITLDDGYEDNYIYAYPIAKKYNIPITIAAPTWYVGRFERHLTWKQIKEMYLSGNVHFVSHSFSHRSLAIDDDNVLDQQLNEPFKALENTLGKQPKILVYPYGRYNDHVMKYLEKIGYQAAFTVEKGTYHCLSTIFHLPRLRIGNAGPSVYGI</sequence>
<evidence type="ECO:0000313" key="5">
    <source>
        <dbReference type="Proteomes" id="UP000179072"/>
    </source>
</evidence>
<dbReference type="InterPro" id="IPR002509">
    <property type="entry name" value="NODB_dom"/>
</dbReference>
<dbReference type="CDD" id="cd10918">
    <property type="entry name" value="CE4_NodB_like_5s_6s"/>
    <property type="match status" value="1"/>
</dbReference>
<evidence type="ECO:0000259" key="3">
    <source>
        <dbReference type="PROSITE" id="PS51677"/>
    </source>
</evidence>
<organism evidence="4 5">
    <name type="scientific">Candidatus Roizmanbacteria bacterium RIFCSPLOWO2_01_FULL_38_11</name>
    <dbReference type="NCBI Taxonomy" id="1802060"/>
    <lineage>
        <taxon>Bacteria</taxon>
        <taxon>Candidatus Roizmaniibacteriota</taxon>
    </lineage>
</organism>
<dbReference type="EMBL" id="MGAK01000015">
    <property type="protein sequence ID" value="OGK44531.1"/>
    <property type="molecule type" value="Genomic_DNA"/>
</dbReference>
<comment type="subcellular location">
    <subcellularLocation>
        <location evidence="1">Secreted</location>
    </subcellularLocation>
</comment>
<name>A0A1F7IME1_9BACT</name>
<dbReference type="PANTHER" id="PTHR34216">
    <property type="match status" value="1"/>
</dbReference>
<dbReference type="SUPFAM" id="SSF88713">
    <property type="entry name" value="Glycoside hydrolase/deacetylase"/>
    <property type="match status" value="1"/>
</dbReference>
<dbReference type="InterPro" id="IPR011330">
    <property type="entry name" value="Glyco_hydro/deAcase_b/a-brl"/>
</dbReference>
<proteinExistence type="predicted"/>
<dbReference type="GO" id="GO:0005576">
    <property type="term" value="C:extracellular region"/>
    <property type="evidence" value="ECO:0007669"/>
    <property type="project" value="UniProtKB-SubCell"/>
</dbReference>
<dbReference type="PANTHER" id="PTHR34216:SF3">
    <property type="entry name" value="POLY-BETA-1,6-N-ACETYL-D-GLUCOSAMINE N-DEACETYLASE"/>
    <property type="match status" value="1"/>
</dbReference>
<dbReference type="PROSITE" id="PS51677">
    <property type="entry name" value="NODB"/>
    <property type="match status" value="1"/>
</dbReference>
<evidence type="ECO:0000256" key="1">
    <source>
        <dbReference type="ARBA" id="ARBA00004613"/>
    </source>
</evidence>
<evidence type="ECO:0000256" key="2">
    <source>
        <dbReference type="ARBA" id="ARBA00022729"/>
    </source>
</evidence>
<protein>
    <recommendedName>
        <fullName evidence="3">NodB homology domain-containing protein</fullName>
    </recommendedName>
</protein>
<dbReference type="GO" id="GO:0016810">
    <property type="term" value="F:hydrolase activity, acting on carbon-nitrogen (but not peptide) bonds"/>
    <property type="evidence" value="ECO:0007669"/>
    <property type="project" value="InterPro"/>
</dbReference>
<dbReference type="GO" id="GO:0005975">
    <property type="term" value="P:carbohydrate metabolic process"/>
    <property type="evidence" value="ECO:0007669"/>
    <property type="project" value="InterPro"/>
</dbReference>
<gene>
    <name evidence="4" type="ORF">A2957_00665</name>
</gene>
<dbReference type="STRING" id="1802060.A2957_00665"/>